<sequence length="253" mass="26643">MASREKTQALPPALSTARVIPRDHDLDAILSSTSFAELQGALARTDLSREAALLERLLYKNKQQHRASQHYRRLLEVRRHLRLLRDLQLPGLLADLAALALPPPAAAEQSRAPAGEAGALALRRLAAAGRLLAELCTAARRAAGALSGQLAHSFFMPLCLTGLAVLARVQALAAQLALDAARTYNALAAVVAVLPFDAHPAAALDGLPQLVRCDWSGALPRLAAVPDLAPGDSLAARAAARAVARAASRSDSR</sequence>
<protein>
    <recommendedName>
        <fullName evidence="1">Nucleolus and neural progenitor protein-like N-terminal domain-containing protein</fullName>
    </recommendedName>
</protein>
<accession>A0AAW1SIU9</accession>
<dbReference type="InterPro" id="IPR027951">
    <property type="entry name" value="Nepro_N"/>
</dbReference>
<dbReference type="AlphaFoldDB" id="A0AAW1SIU9"/>
<keyword evidence="3" id="KW-1185">Reference proteome</keyword>
<organism evidence="2 3">
    <name type="scientific">Elliptochloris bilobata</name>
    <dbReference type="NCBI Taxonomy" id="381761"/>
    <lineage>
        <taxon>Eukaryota</taxon>
        <taxon>Viridiplantae</taxon>
        <taxon>Chlorophyta</taxon>
        <taxon>core chlorophytes</taxon>
        <taxon>Trebouxiophyceae</taxon>
        <taxon>Trebouxiophyceae incertae sedis</taxon>
        <taxon>Elliptochloris clade</taxon>
        <taxon>Elliptochloris</taxon>
    </lineage>
</organism>
<dbReference type="PANTHER" id="PTHR34786:SF1">
    <property type="entry name" value="OS09G0504900 PROTEIN"/>
    <property type="match status" value="1"/>
</dbReference>
<evidence type="ECO:0000313" key="3">
    <source>
        <dbReference type="Proteomes" id="UP001445335"/>
    </source>
</evidence>
<evidence type="ECO:0000313" key="2">
    <source>
        <dbReference type="EMBL" id="KAK9845469.1"/>
    </source>
</evidence>
<dbReference type="Proteomes" id="UP001445335">
    <property type="component" value="Unassembled WGS sequence"/>
</dbReference>
<gene>
    <name evidence="2" type="ORF">WJX81_007310</name>
</gene>
<comment type="caution">
    <text evidence="2">The sequence shown here is derived from an EMBL/GenBank/DDBJ whole genome shotgun (WGS) entry which is preliminary data.</text>
</comment>
<proteinExistence type="predicted"/>
<feature type="domain" description="Nucleolus and neural progenitor protein-like N-terminal" evidence="1">
    <location>
        <begin position="34"/>
        <end position="187"/>
    </location>
</feature>
<evidence type="ECO:0000259" key="1">
    <source>
        <dbReference type="Pfam" id="PF14780"/>
    </source>
</evidence>
<dbReference type="Pfam" id="PF14780">
    <property type="entry name" value="NEPRO_N"/>
    <property type="match status" value="1"/>
</dbReference>
<name>A0AAW1SIU9_9CHLO</name>
<dbReference type="PANTHER" id="PTHR34786">
    <property type="entry name" value="OS09G0504900 PROTEIN"/>
    <property type="match status" value="1"/>
</dbReference>
<dbReference type="EMBL" id="JALJOU010000003">
    <property type="protein sequence ID" value="KAK9845469.1"/>
    <property type="molecule type" value="Genomic_DNA"/>
</dbReference>
<reference evidence="2 3" key="1">
    <citation type="journal article" date="2024" name="Nat. Commun.">
        <title>Phylogenomics reveals the evolutionary origins of lichenization in chlorophyte algae.</title>
        <authorList>
            <person name="Puginier C."/>
            <person name="Libourel C."/>
            <person name="Otte J."/>
            <person name="Skaloud P."/>
            <person name="Haon M."/>
            <person name="Grisel S."/>
            <person name="Petersen M."/>
            <person name="Berrin J.G."/>
            <person name="Delaux P.M."/>
            <person name="Dal Grande F."/>
            <person name="Keller J."/>
        </authorList>
    </citation>
    <scope>NUCLEOTIDE SEQUENCE [LARGE SCALE GENOMIC DNA]</scope>
    <source>
        <strain evidence="2 3">SAG 245.80</strain>
    </source>
</reference>